<accession>A0ABR9M2Z6</accession>
<sequence>MYKHALTATTIAAALLSGPSATADTPPIVGQEGRACVNIPVTAIAESFMDFVTSGELTIPMEKIARGDQISFADFFRGNSPKDVTVLERTRC</sequence>
<proteinExistence type="predicted"/>
<dbReference type="EMBL" id="JADBEK010000001">
    <property type="protein sequence ID" value="MBE1587283.1"/>
    <property type="molecule type" value="Genomic_DNA"/>
</dbReference>
<gene>
    <name evidence="2" type="ORF">H4W80_005541</name>
</gene>
<dbReference type="Proteomes" id="UP000633509">
    <property type="component" value="Unassembled WGS sequence"/>
</dbReference>
<protein>
    <submittedName>
        <fullName evidence="2">Uncharacterized protein</fullName>
    </submittedName>
</protein>
<organism evidence="2 3">
    <name type="scientific">Nonomuraea angiospora</name>
    <dbReference type="NCBI Taxonomy" id="46172"/>
    <lineage>
        <taxon>Bacteria</taxon>
        <taxon>Bacillati</taxon>
        <taxon>Actinomycetota</taxon>
        <taxon>Actinomycetes</taxon>
        <taxon>Streptosporangiales</taxon>
        <taxon>Streptosporangiaceae</taxon>
        <taxon>Nonomuraea</taxon>
    </lineage>
</organism>
<keyword evidence="1" id="KW-0732">Signal</keyword>
<reference evidence="2 3" key="1">
    <citation type="submission" date="2020-10" db="EMBL/GenBank/DDBJ databases">
        <title>Sequencing the genomes of 1000 actinobacteria strains.</title>
        <authorList>
            <person name="Klenk H.-P."/>
        </authorList>
    </citation>
    <scope>NUCLEOTIDE SEQUENCE [LARGE SCALE GENOMIC DNA]</scope>
    <source>
        <strain evidence="2 3">DSM 43173</strain>
    </source>
</reference>
<name>A0ABR9M2Z6_9ACTN</name>
<evidence type="ECO:0000313" key="2">
    <source>
        <dbReference type="EMBL" id="MBE1587283.1"/>
    </source>
</evidence>
<evidence type="ECO:0000313" key="3">
    <source>
        <dbReference type="Proteomes" id="UP000633509"/>
    </source>
</evidence>
<dbReference type="RefSeq" id="WP_192787701.1">
    <property type="nucleotide sequence ID" value="NZ_JADBEK010000001.1"/>
</dbReference>
<feature type="chain" id="PRO_5046069503" evidence="1">
    <location>
        <begin position="24"/>
        <end position="92"/>
    </location>
</feature>
<feature type="signal peptide" evidence="1">
    <location>
        <begin position="1"/>
        <end position="23"/>
    </location>
</feature>
<comment type="caution">
    <text evidence="2">The sequence shown here is derived from an EMBL/GenBank/DDBJ whole genome shotgun (WGS) entry which is preliminary data.</text>
</comment>
<evidence type="ECO:0000256" key="1">
    <source>
        <dbReference type="SAM" id="SignalP"/>
    </source>
</evidence>
<keyword evidence="3" id="KW-1185">Reference proteome</keyword>